<dbReference type="Proteomes" id="UP000499080">
    <property type="component" value="Unassembled WGS sequence"/>
</dbReference>
<dbReference type="EMBL" id="BGPR01000453">
    <property type="protein sequence ID" value="GBM21088.1"/>
    <property type="molecule type" value="Genomic_DNA"/>
</dbReference>
<evidence type="ECO:0000256" key="1">
    <source>
        <dbReference type="SAM" id="MobiDB-lite"/>
    </source>
</evidence>
<proteinExistence type="predicted"/>
<sequence length="144" mass="16512">MPTPKNSQKNEWESPTEVTILQSRWSCLSIDENYSSLIKLQYNILDHKGQIDTNPHPYVELAGVTSQKLSRKQPVMWEQHSSVFEELSNEIPAVVESDALYLDGEVTEYSDQETDSETDDNPVYEEYSDSNSNTNVCIIYPFNL</sequence>
<gene>
    <name evidence="2" type="ORF">AVEN_200774_1</name>
</gene>
<dbReference type="AlphaFoldDB" id="A0A4Y2DZ94"/>
<keyword evidence="3" id="KW-1185">Reference proteome</keyword>
<organism evidence="2 3">
    <name type="scientific">Araneus ventricosus</name>
    <name type="common">Orbweaver spider</name>
    <name type="synonym">Epeira ventricosa</name>
    <dbReference type="NCBI Taxonomy" id="182803"/>
    <lineage>
        <taxon>Eukaryota</taxon>
        <taxon>Metazoa</taxon>
        <taxon>Ecdysozoa</taxon>
        <taxon>Arthropoda</taxon>
        <taxon>Chelicerata</taxon>
        <taxon>Arachnida</taxon>
        <taxon>Araneae</taxon>
        <taxon>Araneomorphae</taxon>
        <taxon>Entelegynae</taxon>
        <taxon>Araneoidea</taxon>
        <taxon>Araneidae</taxon>
        <taxon>Araneus</taxon>
    </lineage>
</organism>
<protein>
    <submittedName>
        <fullName evidence="2">Uncharacterized protein</fullName>
    </submittedName>
</protein>
<comment type="caution">
    <text evidence="2">The sequence shown here is derived from an EMBL/GenBank/DDBJ whole genome shotgun (WGS) entry which is preliminary data.</text>
</comment>
<accession>A0A4Y2DZ94</accession>
<reference evidence="2 3" key="1">
    <citation type="journal article" date="2019" name="Sci. Rep.">
        <title>Orb-weaving spider Araneus ventricosus genome elucidates the spidroin gene catalogue.</title>
        <authorList>
            <person name="Kono N."/>
            <person name="Nakamura H."/>
            <person name="Ohtoshi R."/>
            <person name="Moran D.A.P."/>
            <person name="Shinohara A."/>
            <person name="Yoshida Y."/>
            <person name="Fujiwara M."/>
            <person name="Mori M."/>
            <person name="Tomita M."/>
            <person name="Arakawa K."/>
        </authorList>
    </citation>
    <scope>NUCLEOTIDE SEQUENCE [LARGE SCALE GENOMIC DNA]</scope>
</reference>
<feature type="compositionally biased region" description="Acidic residues" evidence="1">
    <location>
        <begin position="108"/>
        <end position="128"/>
    </location>
</feature>
<name>A0A4Y2DZ94_ARAVE</name>
<evidence type="ECO:0000313" key="2">
    <source>
        <dbReference type="EMBL" id="GBM21088.1"/>
    </source>
</evidence>
<evidence type="ECO:0000313" key="3">
    <source>
        <dbReference type="Proteomes" id="UP000499080"/>
    </source>
</evidence>
<feature type="region of interest" description="Disordered" evidence="1">
    <location>
        <begin position="108"/>
        <end position="129"/>
    </location>
</feature>